<feature type="transmembrane region" description="Helical" evidence="1">
    <location>
        <begin position="47"/>
        <end position="70"/>
    </location>
</feature>
<organism evidence="2 3">
    <name type="scientific">Cohnella lubricantis</name>
    <dbReference type="NCBI Taxonomy" id="2163172"/>
    <lineage>
        <taxon>Bacteria</taxon>
        <taxon>Bacillati</taxon>
        <taxon>Bacillota</taxon>
        <taxon>Bacilli</taxon>
        <taxon>Bacillales</taxon>
        <taxon>Paenibacillaceae</taxon>
        <taxon>Cohnella</taxon>
    </lineage>
</organism>
<reference evidence="2 3" key="1">
    <citation type="submission" date="2020-08" db="EMBL/GenBank/DDBJ databases">
        <title>Cohnella phylogeny.</title>
        <authorList>
            <person name="Dunlap C."/>
        </authorList>
    </citation>
    <scope>NUCLEOTIDE SEQUENCE [LARGE SCALE GENOMIC DNA]</scope>
    <source>
        <strain evidence="2 3">DSM 103658</strain>
    </source>
</reference>
<gene>
    <name evidence="2" type="ORF">H4Q31_20510</name>
</gene>
<sequence length="421" mass="46693">MDPTDKELREQLSHGPLIKSGFDDRLRRRIETQLDRPRRRFGRTTRFGWSFAGAAAAVLALVFFGIWQLAPFAGEKSSESLKLADPVPTALASTVEQDNELNTGLLIGLRKDVTVPDGRIVSSYRTVLVAPENDKLEVSAEGPGIVMPYKMTFWKIEATPDDGDTESQSLIAYQAYGSKALTEHPSSVVVTPRPGLLSERILYVGKQYVSVAEDAAGVSADESDKEYRFVKDIKQLAASAGTAFVPEEEPHVSYADTLAEEEKEAATPDNDVEQWAIIRKPGQWAGASYSIPLDLDPNGEAIPASPDEFRGIDPNTSFALPGKLSEDVAPHDDLDLTWEQIRRIEPSAVDAYTYEDLLATVVDREIKIYPYKQKDGLNHPLAIELEPNESIIMVQWALNQSESKNYVDQWKVKIAQIFGQQ</sequence>
<keyword evidence="1" id="KW-0812">Transmembrane</keyword>
<accession>A0A841TIG5</accession>
<dbReference type="RefSeq" id="WP_185180925.1">
    <property type="nucleotide sequence ID" value="NZ_CBCSEP010000020.1"/>
</dbReference>
<evidence type="ECO:0000313" key="2">
    <source>
        <dbReference type="EMBL" id="MBB6679669.1"/>
    </source>
</evidence>
<dbReference type="AlphaFoldDB" id="A0A841TIG5"/>
<keyword evidence="1" id="KW-1133">Transmembrane helix</keyword>
<evidence type="ECO:0000256" key="1">
    <source>
        <dbReference type="SAM" id="Phobius"/>
    </source>
</evidence>
<name>A0A841TIG5_9BACL</name>
<keyword evidence="3" id="KW-1185">Reference proteome</keyword>
<dbReference type="Proteomes" id="UP000574133">
    <property type="component" value="Unassembled WGS sequence"/>
</dbReference>
<evidence type="ECO:0000313" key="3">
    <source>
        <dbReference type="Proteomes" id="UP000574133"/>
    </source>
</evidence>
<proteinExistence type="predicted"/>
<keyword evidence="1" id="KW-0472">Membrane</keyword>
<protein>
    <submittedName>
        <fullName evidence="2">Uncharacterized protein</fullName>
    </submittedName>
</protein>
<dbReference type="EMBL" id="JACJVN010000099">
    <property type="protein sequence ID" value="MBB6679669.1"/>
    <property type="molecule type" value="Genomic_DNA"/>
</dbReference>
<comment type="caution">
    <text evidence="2">The sequence shown here is derived from an EMBL/GenBank/DDBJ whole genome shotgun (WGS) entry which is preliminary data.</text>
</comment>